<feature type="compositionally biased region" description="Basic residues" evidence="1">
    <location>
        <begin position="106"/>
        <end position="123"/>
    </location>
</feature>
<keyword evidence="3" id="KW-1185">Reference proteome</keyword>
<feature type="region of interest" description="Disordered" evidence="1">
    <location>
        <begin position="93"/>
        <end position="123"/>
    </location>
</feature>
<sequence length="123" mass="14024">MRRRGRRLLPVRAAVPPARPVPLPRVGRLLGVRRLGMGRLRVGRLRRAGTVRGARRLLRRAVRRLRRLLGRPVRRLLGRRAVSVPLATGGMRGRWGAGPALPAPGRRPRQRRRPHRRAVLGRR</sequence>
<gene>
    <name evidence="2" type="ORF">ACIBP5_16980</name>
</gene>
<organism evidence="2 3">
    <name type="scientific">Nonomuraea indica</name>
    <dbReference type="NCBI Taxonomy" id="1581193"/>
    <lineage>
        <taxon>Bacteria</taxon>
        <taxon>Bacillati</taxon>
        <taxon>Actinomycetota</taxon>
        <taxon>Actinomycetes</taxon>
        <taxon>Streptosporangiales</taxon>
        <taxon>Streptosporangiaceae</taxon>
        <taxon>Nonomuraea</taxon>
    </lineage>
</organism>
<accession>A0ABW8A6G5</accession>
<reference evidence="2 3" key="1">
    <citation type="submission" date="2024-10" db="EMBL/GenBank/DDBJ databases">
        <title>The Natural Products Discovery Center: Release of the First 8490 Sequenced Strains for Exploring Actinobacteria Biosynthetic Diversity.</title>
        <authorList>
            <person name="Kalkreuter E."/>
            <person name="Kautsar S.A."/>
            <person name="Yang D."/>
            <person name="Bader C.D."/>
            <person name="Teijaro C.N."/>
            <person name="Fluegel L."/>
            <person name="Davis C.M."/>
            <person name="Simpson J.R."/>
            <person name="Lauterbach L."/>
            <person name="Steele A.D."/>
            <person name="Gui C."/>
            <person name="Meng S."/>
            <person name="Li G."/>
            <person name="Viehrig K."/>
            <person name="Ye F."/>
            <person name="Su P."/>
            <person name="Kiefer A.F."/>
            <person name="Nichols A."/>
            <person name="Cepeda A.J."/>
            <person name="Yan W."/>
            <person name="Fan B."/>
            <person name="Jiang Y."/>
            <person name="Adhikari A."/>
            <person name="Zheng C.-J."/>
            <person name="Schuster L."/>
            <person name="Cowan T.M."/>
            <person name="Smanski M.J."/>
            <person name="Chevrette M.G."/>
            <person name="De Carvalho L.P.S."/>
            <person name="Shen B."/>
        </authorList>
    </citation>
    <scope>NUCLEOTIDE SEQUENCE [LARGE SCALE GENOMIC DNA]</scope>
    <source>
        <strain evidence="2 3">NPDC049503</strain>
    </source>
</reference>
<evidence type="ECO:0000256" key="1">
    <source>
        <dbReference type="SAM" id="MobiDB-lite"/>
    </source>
</evidence>
<name>A0ABW8A6G5_9ACTN</name>
<protein>
    <submittedName>
        <fullName evidence="2">Uncharacterized protein</fullName>
    </submittedName>
</protein>
<evidence type="ECO:0000313" key="3">
    <source>
        <dbReference type="Proteomes" id="UP001612928"/>
    </source>
</evidence>
<dbReference type="RefSeq" id="WP_397021582.1">
    <property type="nucleotide sequence ID" value="NZ_JBITMB010000004.1"/>
</dbReference>
<proteinExistence type="predicted"/>
<comment type="caution">
    <text evidence="2">The sequence shown here is derived from an EMBL/GenBank/DDBJ whole genome shotgun (WGS) entry which is preliminary data.</text>
</comment>
<dbReference type="EMBL" id="JBITMB010000004">
    <property type="protein sequence ID" value="MFI7441652.1"/>
    <property type="molecule type" value="Genomic_DNA"/>
</dbReference>
<evidence type="ECO:0000313" key="2">
    <source>
        <dbReference type="EMBL" id="MFI7441652.1"/>
    </source>
</evidence>
<dbReference type="Proteomes" id="UP001612928">
    <property type="component" value="Unassembled WGS sequence"/>
</dbReference>